<keyword evidence="4" id="KW-0520">NAD</keyword>
<proteinExistence type="predicted"/>
<keyword evidence="5" id="KW-0539">Nucleus</keyword>
<evidence type="ECO:0000256" key="3">
    <source>
        <dbReference type="ARBA" id="ARBA00022679"/>
    </source>
</evidence>
<evidence type="ECO:0000313" key="8">
    <source>
        <dbReference type="EMBL" id="CAI9569469.1"/>
    </source>
</evidence>
<protein>
    <recommendedName>
        <fullName evidence="7">Macro domain-containing protein</fullName>
    </recommendedName>
</protein>
<keyword evidence="2" id="KW-0328">Glycosyltransferase</keyword>
<evidence type="ECO:0000313" key="9">
    <source>
        <dbReference type="Proteomes" id="UP001162483"/>
    </source>
</evidence>
<accession>A0ABN9DA92</accession>
<dbReference type="EMBL" id="CATNWA010014238">
    <property type="protein sequence ID" value="CAI9569469.1"/>
    <property type="molecule type" value="Genomic_DNA"/>
</dbReference>
<dbReference type="InterPro" id="IPR002589">
    <property type="entry name" value="Macro_dom"/>
</dbReference>
<dbReference type="PANTHER" id="PTHR14453">
    <property type="entry name" value="PARP/ZINC FINGER CCCH TYPE DOMAIN CONTAINING PROTEIN"/>
    <property type="match status" value="1"/>
</dbReference>
<dbReference type="PANTHER" id="PTHR14453:SF70">
    <property type="entry name" value="PROTEIN MONO-ADP-RIBOSYLTRANSFERASE PARP9"/>
    <property type="match status" value="1"/>
</dbReference>
<feature type="region of interest" description="Disordered" evidence="6">
    <location>
        <begin position="163"/>
        <end position="209"/>
    </location>
</feature>
<feature type="compositionally biased region" description="Low complexity" evidence="6">
    <location>
        <begin position="181"/>
        <end position="197"/>
    </location>
</feature>
<evidence type="ECO:0000259" key="7">
    <source>
        <dbReference type="PROSITE" id="PS51154"/>
    </source>
</evidence>
<dbReference type="InterPro" id="IPR043472">
    <property type="entry name" value="Macro_dom-like"/>
</dbReference>
<evidence type="ECO:0000256" key="2">
    <source>
        <dbReference type="ARBA" id="ARBA00022676"/>
    </source>
</evidence>
<evidence type="ECO:0000256" key="1">
    <source>
        <dbReference type="ARBA" id="ARBA00004123"/>
    </source>
</evidence>
<feature type="domain" description="Macro" evidence="7">
    <location>
        <begin position="1"/>
        <end position="158"/>
    </location>
</feature>
<keyword evidence="3" id="KW-0808">Transferase</keyword>
<gene>
    <name evidence="8" type="ORF">SPARVUS_LOCUS6924575</name>
</gene>
<dbReference type="Proteomes" id="UP001162483">
    <property type="component" value="Unassembled WGS sequence"/>
</dbReference>
<dbReference type="SUPFAM" id="SSF52949">
    <property type="entry name" value="Macro domain-like"/>
    <property type="match status" value="1"/>
</dbReference>
<sequence length="286" mass="31555">MPLMRTWIMPGGWPVLWWKLEDQTLKKDSKEYVKTNGRLKTGQCAVTRPGNLPCKCLLHAVGPVWFIEAANRCDDELSECIRNVLKYVNQHTDIKSVAIPAVSSGIFGFPLQRCADIMVKTIHLFFLTVTQTHLKEIRLVNNNDPAVQAMKAACENIFGPSDDLSGATSASSSQTRPVTRSMTATSQPSPTTSSYRSALMQPSAHGSPMEMSQPITINGLTLHLKRGLIEEQKVSPSHVSSRPSPRIMSTAIYTITQESFPGVSALLYPEKKNLNLPFSLECPGWA</sequence>
<evidence type="ECO:0000256" key="5">
    <source>
        <dbReference type="ARBA" id="ARBA00023242"/>
    </source>
</evidence>
<feature type="compositionally biased region" description="Polar residues" evidence="6">
    <location>
        <begin position="166"/>
        <end position="180"/>
    </location>
</feature>
<evidence type="ECO:0000256" key="4">
    <source>
        <dbReference type="ARBA" id="ARBA00023027"/>
    </source>
</evidence>
<evidence type="ECO:0000256" key="6">
    <source>
        <dbReference type="SAM" id="MobiDB-lite"/>
    </source>
</evidence>
<organism evidence="8 9">
    <name type="scientific">Staurois parvus</name>
    <dbReference type="NCBI Taxonomy" id="386267"/>
    <lineage>
        <taxon>Eukaryota</taxon>
        <taxon>Metazoa</taxon>
        <taxon>Chordata</taxon>
        <taxon>Craniata</taxon>
        <taxon>Vertebrata</taxon>
        <taxon>Euteleostomi</taxon>
        <taxon>Amphibia</taxon>
        <taxon>Batrachia</taxon>
        <taxon>Anura</taxon>
        <taxon>Neobatrachia</taxon>
        <taxon>Ranoidea</taxon>
        <taxon>Ranidae</taxon>
        <taxon>Staurois</taxon>
    </lineage>
</organism>
<dbReference type="PROSITE" id="PS51154">
    <property type="entry name" value="MACRO"/>
    <property type="match status" value="1"/>
</dbReference>
<comment type="caution">
    <text evidence="8">The sequence shown here is derived from an EMBL/GenBank/DDBJ whole genome shotgun (WGS) entry which is preliminary data.</text>
</comment>
<comment type="subcellular location">
    <subcellularLocation>
        <location evidence="1">Nucleus</location>
    </subcellularLocation>
</comment>
<name>A0ABN9DA92_9NEOB</name>
<keyword evidence="9" id="KW-1185">Reference proteome</keyword>
<dbReference type="Pfam" id="PF01661">
    <property type="entry name" value="Macro"/>
    <property type="match status" value="1"/>
</dbReference>
<reference evidence="8" key="1">
    <citation type="submission" date="2023-05" db="EMBL/GenBank/DDBJ databases">
        <authorList>
            <person name="Stuckert A."/>
        </authorList>
    </citation>
    <scope>NUCLEOTIDE SEQUENCE</scope>
</reference>
<dbReference type="SMART" id="SM00506">
    <property type="entry name" value="A1pp"/>
    <property type="match status" value="1"/>
</dbReference>
<dbReference type="Gene3D" id="3.40.220.10">
    <property type="entry name" value="Leucine Aminopeptidase, subunit E, domain 1"/>
    <property type="match status" value="1"/>
</dbReference>
<dbReference type="InterPro" id="IPR052056">
    <property type="entry name" value="Mono-ARTD/PARP"/>
</dbReference>